<gene>
    <name evidence="1" type="ORF">BDV98DRAFT_564475</name>
</gene>
<dbReference type="EMBL" id="ML178820">
    <property type="protein sequence ID" value="TFL03594.1"/>
    <property type="molecule type" value="Genomic_DNA"/>
</dbReference>
<evidence type="ECO:0000313" key="2">
    <source>
        <dbReference type="Proteomes" id="UP000305067"/>
    </source>
</evidence>
<keyword evidence="2" id="KW-1185">Reference proteome</keyword>
<reference evidence="1 2" key="1">
    <citation type="journal article" date="2019" name="Nat. Ecol. Evol.">
        <title>Megaphylogeny resolves global patterns of mushroom evolution.</title>
        <authorList>
            <person name="Varga T."/>
            <person name="Krizsan K."/>
            <person name="Foldi C."/>
            <person name="Dima B."/>
            <person name="Sanchez-Garcia M."/>
            <person name="Sanchez-Ramirez S."/>
            <person name="Szollosi G.J."/>
            <person name="Szarkandi J.G."/>
            <person name="Papp V."/>
            <person name="Albert L."/>
            <person name="Andreopoulos W."/>
            <person name="Angelini C."/>
            <person name="Antonin V."/>
            <person name="Barry K.W."/>
            <person name="Bougher N.L."/>
            <person name="Buchanan P."/>
            <person name="Buyck B."/>
            <person name="Bense V."/>
            <person name="Catcheside P."/>
            <person name="Chovatia M."/>
            <person name="Cooper J."/>
            <person name="Damon W."/>
            <person name="Desjardin D."/>
            <person name="Finy P."/>
            <person name="Geml J."/>
            <person name="Haridas S."/>
            <person name="Hughes K."/>
            <person name="Justo A."/>
            <person name="Karasinski D."/>
            <person name="Kautmanova I."/>
            <person name="Kiss B."/>
            <person name="Kocsube S."/>
            <person name="Kotiranta H."/>
            <person name="LaButti K.M."/>
            <person name="Lechner B.E."/>
            <person name="Liimatainen K."/>
            <person name="Lipzen A."/>
            <person name="Lukacs Z."/>
            <person name="Mihaltcheva S."/>
            <person name="Morgado L.N."/>
            <person name="Niskanen T."/>
            <person name="Noordeloos M.E."/>
            <person name="Ohm R.A."/>
            <person name="Ortiz-Santana B."/>
            <person name="Ovrebo C."/>
            <person name="Racz N."/>
            <person name="Riley R."/>
            <person name="Savchenko A."/>
            <person name="Shiryaev A."/>
            <person name="Soop K."/>
            <person name="Spirin V."/>
            <person name="Szebenyi C."/>
            <person name="Tomsovsky M."/>
            <person name="Tulloss R.E."/>
            <person name="Uehling J."/>
            <person name="Grigoriev I.V."/>
            <person name="Vagvolgyi C."/>
            <person name="Papp T."/>
            <person name="Martin F.M."/>
            <person name="Miettinen O."/>
            <person name="Hibbett D.S."/>
            <person name="Nagy L.G."/>
        </authorList>
    </citation>
    <scope>NUCLEOTIDE SEQUENCE [LARGE SCALE GENOMIC DNA]</scope>
    <source>
        <strain evidence="1 2">CBS 309.79</strain>
    </source>
</reference>
<dbReference type="AlphaFoldDB" id="A0A5C3QYY3"/>
<name>A0A5C3QYY3_9AGAR</name>
<evidence type="ECO:0000313" key="1">
    <source>
        <dbReference type="EMBL" id="TFL03594.1"/>
    </source>
</evidence>
<proteinExistence type="predicted"/>
<accession>A0A5C3QYY3</accession>
<sequence length="87" mass="10436">MTGLRILCYRTRHQLCHLRNCPSHHGHRRCYHQRHRHHLQRESHPHSPTQLHTQLTIVCSFQVITDILCCRCGKRRRSSGRAGRRRV</sequence>
<protein>
    <submittedName>
        <fullName evidence="1">Uncharacterized protein</fullName>
    </submittedName>
</protein>
<dbReference type="Proteomes" id="UP000305067">
    <property type="component" value="Unassembled WGS sequence"/>
</dbReference>
<organism evidence="1 2">
    <name type="scientific">Pterulicium gracile</name>
    <dbReference type="NCBI Taxonomy" id="1884261"/>
    <lineage>
        <taxon>Eukaryota</taxon>
        <taxon>Fungi</taxon>
        <taxon>Dikarya</taxon>
        <taxon>Basidiomycota</taxon>
        <taxon>Agaricomycotina</taxon>
        <taxon>Agaricomycetes</taxon>
        <taxon>Agaricomycetidae</taxon>
        <taxon>Agaricales</taxon>
        <taxon>Pleurotineae</taxon>
        <taxon>Pterulaceae</taxon>
        <taxon>Pterulicium</taxon>
    </lineage>
</organism>